<proteinExistence type="predicted"/>
<keyword evidence="4" id="KW-1185">Reference proteome</keyword>
<protein>
    <recommendedName>
        <fullName evidence="2">DUF7025 domain-containing protein</fullName>
    </recommendedName>
</protein>
<evidence type="ECO:0000313" key="3">
    <source>
        <dbReference type="EMBL" id="POS80959.1"/>
    </source>
</evidence>
<comment type="caution">
    <text evidence="3">The sequence shown here is derived from an EMBL/GenBank/DDBJ whole genome shotgun (WGS) entry which is preliminary data.</text>
</comment>
<feature type="domain" description="DUF7025" evidence="2">
    <location>
        <begin position="368"/>
        <end position="474"/>
    </location>
</feature>
<sequence length="554" mass="61871">MSSGGSISNSAEGPNSEGLVRSPSPQEAIYTADNASGDQKGTSQDIESIPETNSTHESQDLYGAGTMDASLLRKVQSSVDMMSSGIEELATTVRDFLALDAGGDSSDDYEHDSGGKRVQIAWGKLRSAARRRRRMRAQMNAARYKADTSDGGSENEEEGSKKHPQIIPGIRECDLDHFQSKPAGDEQKVYCVDFLIGGDELPKESRQFLETSAGVKSGKIEYWKPGHVSDRTKDSSSEGTGKKWIRRIRINSRAVLELIHLMSRGKTGRPPRPIVFRRPFQLLVSLHEALNTELANIKTIVSEYPKNQGEIKPPVSSTARGDSWARFVRRLGENKHAIDEISCFVEFMETRIMPDVRRYRDPVGPLPKTIRYEDLWYLFKPGDLVFVPEDTSREDPFRSTPSSQQFLRVIQTSLGPNTTQPVGLSAFRHWSLLCHFIEHDGTSFAPVHVLSTPFARFSGERNVTGLPFYPTSYLEDDQRIAQAQAEGETYIRLIERRSGFYSGWTQTMTPLGDPVSAGHGLKGTPMTSPEHIESEILVDFQETFNAFPSWKPDF</sequence>
<dbReference type="PANTHER" id="PTHR46411:SF3">
    <property type="entry name" value="AAA+ ATPASE DOMAIN-CONTAINING PROTEIN"/>
    <property type="match status" value="1"/>
</dbReference>
<evidence type="ECO:0000313" key="4">
    <source>
        <dbReference type="Proteomes" id="UP000094444"/>
    </source>
</evidence>
<dbReference type="OrthoDB" id="10042665at2759"/>
<reference evidence="3" key="1">
    <citation type="submission" date="2017-09" db="EMBL/GenBank/DDBJ databases">
        <title>Polyketide synthases of a Diaporthe helianthi virulent isolate.</title>
        <authorList>
            <person name="Baroncelli R."/>
        </authorList>
    </citation>
    <scope>NUCLEOTIDE SEQUENCE [LARGE SCALE GENOMIC DNA]</scope>
    <source>
        <strain evidence="3">7/96</strain>
    </source>
</reference>
<gene>
    <name evidence="3" type="ORF">DHEL01_v200632</name>
</gene>
<organism evidence="3 4">
    <name type="scientific">Diaporthe helianthi</name>
    <dbReference type="NCBI Taxonomy" id="158607"/>
    <lineage>
        <taxon>Eukaryota</taxon>
        <taxon>Fungi</taxon>
        <taxon>Dikarya</taxon>
        <taxon>Ascomycota</taxon>
        <taxon>Pezizomycotina</taxon>
        <taxon>Sordariomycetes</taxon>
        <taxon>Sordariomycetidae</taxon>
        <taxon>Diaporthales</taxon>
        <taxon>Diaporthaceae</taxon>
        <taxon>Diaporthe</taxon>
    </lineage>
</organism>
<feature type="region of interest" description="Disordered" evidence="1">
    <location>
        <begin position="140"/>
        <end position="166"/>
    </location>
</feature>
<dbReference type="PANTHER" id="PTHR46411">
    <property type="entry name" value="FAMILY ATPASE, PUTATIVE-RELATED"/>
    <property type="match status" value="1"/>
</dbReference>
<dbReference type="Proteomes" id="UP000094444">
    <property type="component" value="Unassembled WGS sequence"/>
</dbReference>
<dbReference type="EMBL" id="MAVT02000025">
    <property type="protein sequence ID" value="POS80959.1"/>
    <property type="molecule type" value="Genomic_DNA"/>
</dbReference>
<feature type="compositionally biased region" description="Polar residues" evidence="1">
    <location>
        <begin position="1"/>
        <end position="13"/>
    </location>
</feature>
<dbReference type="InParanoid" id="A0A2P5IEN3"/>
<dbReference type="AlphaFoldDB" id="A0A2P5IEN3"/>
<feature type="compositionally biased region" description="Polar residues" evidence="1">
    <location>
        <begin position="33"/>
        <end position="56"/>
    </location>
</feature>
<dbReference type="Pfam" id="PF22942">
    <property type="entry name" value="DUF7025"/>
    <property type="match status" value="1"/>
</dbReference>
<name>A0A2P5IEN3_DIAHE</name>
<accession>A0A2P5IEN3</accession>
<evidence type="ECO:0000259" key="2">
    <source>
        <dbReference type="Pfam" id="PF22942"/>
    </source>
</evidence>
<feature type="region of interest" description="Disordered" evidence="1">
    <location>
        <begin position="1"/>
        <end position="64"/>
    </location>
</feature>
<dbReference type="STRING" id="158607.A0A2P5IEN3"/>
<evidence type="ECO:0000256" key="1">
    <source>
        <dbReference type="SAM" id="MobiDB-lite"/>
    </source>
</evidence>
<dbReference type="InterPro" id="IPR054289">
    <property type="entry name" value="DUF7025"/>
</dbReference>